<dbReference type="PROSITE" id="PS51318">
    <property type="entry name" value="TAT"/>
    <property type="match status" value="1"/>
</dbReference>
<dbReference type="InterPro" id="IPR008557">
    <property type="entry name" value="PhoX"/>
</dbReference>
<gene>
    <name evidence="1" type="ORF">A9D14_10090</name>
</gene>
<dbReference type="PANTHER" id="PTHR35399">
    <property type="entry name" value="SLR8030 PROTEIN"/>
    <property type="match status" value="1"/>
</dbReference>
<dbReference type="STRING" id="450378.GCA_001661675_02033"/>
<name>A0A1Z1FCB0_9SPHN</name>
<dbReference type="EMBL" id="CP019602">
    <property type="protein sequence ID" value="ARU16468.1"/>
    <property type="molecule type" value="Genomic_DNA"/>
</dbReference>
<dbReference type="AlphaFoldDB" id="A0A1Z1FCB0"/>
<dbReference type="Pfam" id="PF05787">
    <property type="entry name" value="PhoX"/>
    <property type="match status" value="1"/>
</dbReference>
<dbReference type="OrthoDB" id="9801383at2"/>
<protein>
    <recommendedName>
        <fullName evidence="3">Phosphatase</fullName>
    </recommendedName>
</protein>
<dbReference type="Proteomes" id="UP000195807">
    <property type="component" value="Chromosome"/>
</dbReference>
<evidence type="ECO:0008006" key="3">
    <source>
        <dbReference type="Google" id="ProtNLM"/>
    </source>
</evidence>
<dbReference type="RefSeq" id="WP_066845884.1">
    <property type="nucleotide sequence ID" value="NZ_CP019602.1"/>
</dbReference>
<evidence type="ECO:0000313" key="2">
    <source>
        <dbReference type="Proteomes" id="UP000195807"/>
    </source>
</evidence>
<dbReference type="PANTHER" id="PTHR35399:SF4">
    <property type="entry name" value="MEMBRANE PROTEIN"/>
    <property type="match status" value="1"/>
</dbReference>
<dbReference type="InterPro" id="IPR006311">
    <property type="entry name" value="TAT_signal"/>
</dbReference>
<accession>A0A1Z1FCB0</accession>
<organism evidence="1 2">
    <name type="scientific">Croceicoccus marinus</name>
    <dbReference type="NCBI Taxonomy" id="450378"/>
    <lineage>
        <taxon>Bacteria</taxon>
        <taxon>Pseudomonadati</taxon>
        <taxon>Pseudomonadota</taxon>
        <taxon>Alphaproteobacteria</taxon>
        <taxon>Sphingomonadales</taxon>
        <taxon>Erythrobacteraceae</taxon>
        <taxon>Croceicoccus</taxon>
    </lineage>
</organism>
<proteinExistence type="predicted"/>
<keyword evidence="2" id="KW-1185">Reference proteome</keyword>
<reference evidence="1 2" key="1">
    <citation type="submission" date="2017-01" db="EMBL/GenBank/DDBJ databases">
        <title>Complete genome sequence of esterase-producing bacterium Croceicoccus marinus E4A9.</title>
        <authorList>
            <person name="Wu Y.-H."/>
            <person name="Cheng H."/>
            <person name="Xu L."/>
            <person name="Huo Y.-Y."/>
            <person name="Wang C.-S."/>
            <person name="Xu X.-W."/>
        </authorList>
    </citation>
    <scope>NUCLEOTIDE SEQUENCE [LARGE SCALE GENOMIC DNA]</scope>
    <source>
        <strain evidence="1 2">E4A9</strain>
    </source>
</reference>
<sequence length="506" mass="52724">MQNGVVNRRAILRGGAQVGAITALGGVLGGLMTRQALAAGSMGQLEPAVSPYGPLFAAKDQETGLELLKLPRGFTYRSYSWQGDLMTDGSRVRGVHDGMGVVMAGGKGGQDAFLIRNHELRGVTAELLPAKGIYDGNRQSGGYVGGGCDVLRVRNGKLVEHYQTLGGTSTNCAGGVTPWGSWITCEETTYDGTSAGGKKHGYAFECSVNPNETTGEPIVGMGRFAHEAVAVDPATGYVYETEDARNRSGFYRYKPVNTSGRYGSLAQGGQLQAAKVSGVAGAKLLALGGANAVDHVGQTLDIEWIDLDEPDAAPVGNVGSGPFAEALSKGCLTMSRGEGIWHHGDSIAVVDTSFGRDSNGSDGRGLGAVWVYTPSISNPERGTMTLLYAAAARVAGNNPDNLTISPRGGIVTCDDGAEVEDAYGAGQRLMGYNAEGAAYILAKSNVVIENADIARMGRTGQFPADDYRGSEFCGACFDPAGDTLFVNVQSPGITFAIRGPWAKGNL</sequence>
<dbReference type="KEGG" id="cman:A9D14_10090"/>
<evidence type="ECO:0000313" key="1">
    <source>
        <dbReference type="EMBL" id="ARU16468.1"/>
    </source>
</evidence>